<dbReference type="SUPFAM" id="SSF53448">
    <property type="entry name" value="Nucleotide-diphospho-sugar transferases"/>
    <property type="match status" value="1"/>
</dbReference>
<dbReference type="Proteomes" id="UP001155586">
    <property type="component" value="Unassembled WGS sequence"/>
</dbReference>
<gene>
    <name evidence="1" type="ORF">MD483_07235</name>
</gene>
<dbReference type="RefSeq" id="WP_252029016.1">
    <property type="nucleotide sequence ID" value="NZ_JAKRRX010000029.1"/>
</dbReference>
<accession>A0A9X3CDJ8</accession>
<evidence type="ECO:0000313" key="2">
    <source>
        <dbReference type="Proteomes" id="UP001155586"/>
    </source>
</evidence>
<name>A0A9X3CDJ8_9VIBR</name>
<proteinExistence type="predicted"/>
<organism evidence="1 2">
    <name type="scientific">Vibrio paucivorans</name>
    <dbReference type="NCBI Taxonomy" id="2829489"/>
    <lineage>
        <taxon>Bacteria</taxon>
        <taxon>Pseudomonadati</taxon>
        <taxon>Pseudomonadota</taxon>
        <taxon>Gammaproteobacteria</taxon>
        <taxon>Vibrionales</taxon>
        <taxon>Vibrionaceae</taxon>
        <taxon>Vibrio</taxon>
    </lineage>
</organism>
<dbReference type="GO" id="GO:0016740">
    <property type="term" value="F:transferase activity"/>
    <property type="evidence" value="ECO:0007669"/>
    <property type="project" value="UniProtKB-KW"/>
</dbReference>
<keyword evidence="1" id="KW-0808">Transferase</keyword>
<dbReference type="InterPro" id="IPR029044">
    <property type="entry name" value="Nucleotide-diphossugar_trans"/>
</dbReference>
<keyword evidence="2" id="KW-1185">Reference proteome</keyword>
<dbReference type="AlphaFoldDB" id="A0A9X3CDJ8"/>
<dbReference type="EMBL" id="JAKRRX010000029">
    <property type="protein sequence ID" value="MCW8333614.1"/>
    <property type="molecule type" value="Genomic_DNA"/>
</dbReference>
<evidence type="ECO:0000313" key="1">
    <source>
        <dbReference type="EMBL" id="MCW8333614.1"/>
    </source>
</evidence>
<sequence>MRFITSYLRKRKTEKRNLRNINHSIECHLKKQHFTCKALNSAQSLVNTTKQRAQEVVVSLTTYSKRIHDVHLVIESLGEQTYLADRIILWLDEEEYTIDTLPKMLMKQIERGLEVRFCKNLRSYKKLIPTLSLYPEADIITVDDDFIYPYDLIELLIRGKEENPNTIIGMRAHEIKHSSSNVAPYREWGYEVSYSHNGPLTFLTTGAGTLFPASILHPEICKCGNFLSICPDADDVWINFMCIHYGIERAKVSDDRPFHSRFFEIENGQDIALNKSNVHQEQNDAQVQAVIKRYQITL</sequence>
<comment type="caution">
    <text evidence="1">The sequence shown here is derived from an EMBL/GenBank/DDBJ whole genome shotgun (WGS) entry which is preliminary data.</text>
</comment>
<reference evidence="1" key="1">
    <citation type="submission" date="2022-02" db="EMBL/GenBank/DDBJ databases">
        <title>Vibrio sp. nov., a new bacterium isolated from Bohai sea, China.</title>
        <authorList>
            <person name="Yuan Y."/>
        </authorList>
    </citation>
    <scope>NUCLEOTIDE SEQUENCE</scope>
    <source>
        <strain evidence="1">DBSS07</strain>
    </source>
</reference>
<dbReference type="Gene3D" id="3.90.550.10">
    <property type="entry name" value="Spore Coat Polysaccharide Biosynthesis Protein SpsA, Chain A"/>
    <property type="match status" value="1"/>
</dbReference>
<protein>
    <submittedName>
        <fullName evidence="1">Glycosyl transferase</fullName>
    </submittedName>
</protein>